<feature type="transmembrane region" description="Helical" evidence="8">
    <location>
        <begin position="272"/>
        <end position="292"/>
    </location>
</feature>
<keyword evidence="5 8" id="KW-0812">Transmembrane</keyword>
<evidence type="ECO:0000256" key="4">
    <source>
        <dbReference type="ARBA" id="ARBA00022448"/>
    </source>
</evidence>
<evidence type="ECO:0000256" key="2">
    <source>
        <dbReference type="ARBA" id="ARBA00004141"/>
    </source>
</evidence>
<dbReference type="NCBIfam" id="NF012174">
    <property type="entry name" value="tet_MFS_A_B_C_D"/>
    <property type="match status" value="1"/>
</dbReference>
<evidence type="ECO:0000256" key="5">
    <source>
        <dbReference type="ARBA" id="ARBA00022692"/>
    </source>
</evidence>
<comment type="similarity">
    <text evidence="3">Belongs to the major facilitator superfamily. TCR/Tet family.</text>
</comment>
<name>A0ABU8PBN3_9HYPH</name>
<evidence type="ECO:0000256" key="7">
    <source>
        <dbReference type="ARBA" id="ARBA00023136"/>
    </source>
</evidence>
<dbReference type="PRINTS" id="PR01035">
    <property type="entry name" value="TCRTETA"/>
</dbReference>
<accession>A0ABU8PBN3</accession>
<evidence type="ECO:0000256" key="8">
    <source>
        <dbReference type="SAM" id="Phobius"/>
    </source>
</evidence>
<proteinExistence type="inferred from homology"/>
<feature type="transmembrane region" description="Helical" evidence="8">
    <location>
        <begin position="73"/>
        <end position="92"/>
    </location>
</feature>
<protein>
    <submittedName>
        <fullName evidence="10">Tet(A)/Tet(B)/Tet(C) family tetracycline efflux MFS transporter</fullName>
    </submittedName>
</protein>
<dbReference type="PANTHER" id="PTHR23504">
    <property type="entry name" value="MAJOR FACILITATOR SUPERFAMILY DOMAIN-CONTAINING PROTEIN 10"/>
    <property type="match status" value="1"/>
</dbReference>
<reference evidence="10 11" key="1">
    <citation type="submission" date="2023-12" db="EMBL/GenBank/DDBJ databases">
        <title>Gut-associated functions are favored during microbiome assembly across C. elegans life.</title>
        <authorList>
            <person name="Zimmermann J."/>
        </authorList>
    </citation>
    <scope>NUCLEOTIDE SEQUENCE [LARGE SCALE GENOMIC DNA]</scope>
    <source>
        <strain evidence="10 11">MYb71</strain>
    </source>
</reference>
<keyword evidence="4" id="KW-0813">Transport</keyword>
<dbReference type="EMBL" id="JBBGZH010000001">
    <property type="protein sequence ID" value="MEJ5019662.1"/>
    <property type="molecule type" value="Genomic_DNA"/>
</dbReference>
<comment type="caution">
    <text evidence="10">The sequence shown here is derived from an EMBL/GenBank/DDBJ whole genome shotgun (WGS) entry which is preliminary data.</text>
</comment>
<feature type="transmembrane region" description="Helical" evidence="8">
    <location>
        <begin position="210"/>
        <end position="231"/>
    </location>
</feature>
<feature type="transmembrane region" description="Helical" evidence="8">
    <location>
        <begin position="298"/>
        <end position="316"/>
    </location>
</feature>
<feature type="transmembrane region" description="Helical" evidence="8">
    <location>
        <begin position="131"/>
        <end position="153"/>
    </location>
</feature>
<dbReference type="PROSITE" id="PS00216">
    <property type="entry name" value="SUGAR_TRANSPORT_1"/>
    <property type="match status" value="1"/>
</dbReference>
<dbReference type="PROSITE" id="PS50850">
    <property type="entry name" value="MFS"/>
    <property type="match status" value="1"/>
</dbReference>
<organism evidence="10 11">
    <name type="scientific">Ochrobactrum vermis</name>
    <dbReference type="NCBI Taxonomy" id="1827297"/>
    <lineage>
        <taxon>Bacteria</taxon>
        <taxon>Pseudomonadati</taxon>
        <taxon>Pseudomonadota</taxon>
        <taxon>Alphaproteobacteria</taxon>
        <taxon>Hyphomicrobiales</taxon>
        <taxon>Brucellaceae</taxon>
        <taxon>Brucella/Ochrobactrum group</taxon>
        <taxon>Ochrobactrum</taxon>
    </lineage>
</organism>
<feature type="transmembrane region" description="Helical" evidence="8">
    <location>
        <begin position="362"/>
        <end position="384"/>
    </location>
</feature>
<dbReference type="PANTHER" id="PTHR23504:SF15">
    <property type="entry name" value="MAJOR FACILITATOR SUPERFAMILY (MFS) PROFILE DOMAIN-CONTAINING PROTEIN"/>
    <property type="match status" value="1"/>
</dbReference>
<evidence type="ECO:0000256" key="1">
    <source>
        <dbReference type="ARBA" id="ARBA00003279"/>
    </source>
</evidence>
<evidence type="ECO:0000313" key="10">
    <source>
        <dbReference type="EMBL" id="MEJ5019662.1"/>
    </source>
</evidence>
<dbReference type="Gene3D" id="1.20.1250.20">
    <property type="entry name" value="MFS general substrate transporter like domains"/>
    <property type="match status" value="1"/>
</dbReference>
<keyword evidence="6 8" id="KW-1133">Transmembrane helix</keyword>
<gene>
    <name evidence="10" type="primary">tet</name>
    <name evidence="10" type="ORF">WH297_07905</name>
</gene>
<feature type="transmembrane region" description="Helical" evidence="8">
    <location>
        <begin position="98"/>
        <end position="119"/>
    </location>
</feature>
<dbReference type="InterPro" id="IPR036259">
    <property type="entry name" value="MFS_trans_sf"/>
</dbReference>
<dbReference type="InterPro" id="IPR001958">
    <property type="entry name" value="Tet-R_TetA/multi-R_MdtG-like"/>
</dbReference>
<sequence>MNRTLMIVLAVTALDAMGIGLVMPVLPSLLRDVVHSDDVAGHYGVLLSLYALMQVIFAPILGRMSDRFGRKPVLLGSLIGSTVDYAIMSAAPHLWVLYVGRILSGMMGATMAVAGACIADTVEEGARAQAFGWLGACYGGGMILGPVIGGALGNVSPTAPFAAAAVVSGSMALSVFLLMPEVRRTAKPTPQAKGSLGAIVPSGVQKGLKLLLWIFFLLQLVGQIPAALWVIFTEDRFHWDTTYVGLSLAIFGLLHAMFQWMGTGRLVATIGAGYTIFIGIAADGLGMASLAIAKEGWMVAPILVLLAFGGIAMPALQSVLSNKTSQDKQGALQGTLASLTNISAVAGPIIFTALYMRTAASWNGWVWLVGPAIYLVAAPPLIFVRRQSAGLPSRR</sequence>
<dbReference type="InterPro" id="IPR005829">
    <property type="entry name" value="Sugar_transporter_CS"/>
</dbReference>
<keyword evidence="7 8" id="KW-0472">Membrane</keyword>
<feature type="domain" description="Major facilitator superfamily (MFS) profile" evidence="9">
    <location>
        <begin position="4"/>
        <end position="389"/>
    </location>
</feature>
<feature type="transmembrane region" description="Helical" evidence="8">
    <location>
        <begin position="159"/>
        <end position="179"/>
    </location>
</feature>
<dbReference type="InterPro" id="IPR020846">
    <property type="entry name" value="MFS_dom"/>
</dbReference>
<evidence type="ECO:0000313" key="11">
    <source>
        <dbReference type="Proteomes" id="UP001375812"/>
    </source>
</evidence>
<dbReference type="Proteomes" id="UP001375812">
    <property type="component" value="Unassembled WGS sequence"/>
</dbReference>
<keyword evidence="11" id="KW-1185">Reference proteome</keyword>
<evidence type="ECO:0000256" key="3">
    <source>
        <dbReference type="ARBA" id="ARBA00007520"/>
    </source>
</evidence>
<evidence type="ECO:0000256" key="6">
    <source>
        <dbReference type="ARBA" id="ARBA00022989"/>
    </source>
</evidence>
<feature type="transmembrane region" description="Helical" evidence="8">
    <location>
        <begin position="336"/>
        <end position="356"/>
    </location>
</feature>
<comment type="subcellular location">
    <subcellularLocation>
        <location evidence="2">Membrane</location>
        <topology evidence="2">Multi-pass membrane protein</topology>
    </subcellularLocation>
</comment>
<dbReference type="SUPFAM" id="SSF103473">
    <property type="entry name" value="MFS general substrate transporter"/>
    <property type="match status" value="1"/>
</dbReference>
<dbReference type="CDD" id="cd17388">
    <property type="entry name" value="MFS_TetA"/>
    <property type="match status" value="1"/>
</dbReference>
<dbReference type="RefSeq" id="WP_105542107.1">
    <property type="nucleotide sequence ID" value="NZ_JBBGZH010000001.1"/>
</dbReference>
<evidence type="ECO:0000259" key="9">
    <source>
        <dbReference type="PROSITE" id="PS50850"/>
    </source>
</evidence>
<feature type="transmembrane region" description="Helical" evidence="8">
    <location>
        <begin position="243"/>
        <end position="260"/>
    </location>
</feature>
<feature type="transmembrane region" description="Helical" evidence="8">
    <location>
        <begin position="42"/>
        <end position="61"/>
    </location>
</feature>
<comment type="function">
    <text evidence="1">Resistance to tetracycline by an active tetracycline efflux. This is an energy-dependent process that decreases the accumulation of the antibiotic in whole cells. This protein functions as a metal-tetracycline/H(+) antiporter.</text>
</comment>
<dbReference type="Pfam" id="PF07690">
    <property type="entry name" value="MFS_1"/>
    <property type="match status" value="1"/>
</dbReference>
<dbReference type="InterPro" id="IPR011701">
    <property type="entry name" value="MFS"/>
</dbReference>